<dbReference type="EMBL" id="JAQIZT010000013">
    <property type="protein sequence ID" value="KAJ6974447.1"/>
    <property type="molecule type" value="Genomic_DNA"/>
</dbReference>
<gene>
    <name evidence="1" type="ORF">NC653_030524</name>
</gene>
<protein>
    <submittedName>
        <fullName evidence="1">Uncharacterized protein</fullName>
    </submittedName>
</protein>
<accession>A0AAD6LZ45</accession>
<sequence>MAGIYSMNPTTLMTFKVTKQGTHPSNYSFCRSFNFQVEFLSSF</sequence>
<dbReference type="Proteomes" id="UP001164929">
    <property type="component" value="Chromosome 13"/>
</dbReference>
<evidence type="ECO:0000313" key="2">
    <source>
        <dbReference type="Proteomes" id="UP001164929"/>
    </source>
</evidence>
<keyword evidence="2" id="KW-1185">Reference proteome</keyword>
<proteinExistence type="predicted"/>
<name>A0AAD6LZ45_9ROSI</name>
<comment type="caution">
    <text evidence="1">The sequence shown here is derived from an EMBL/GenBank/DDBJ whole genome shotgun (WGS) entry which is preliminary data.</text>
</comment>
<dbReference type="AlphaFoldDB" id="A0AAD6LZ45"/>
<organism evidence="1 2">
    <name type="scientific">Populus alba x Populus x berolinensis</name>
    <dbReference type="NCBI Taxonomy" id="444605"/>
    <lineage>
        <taxon>Eukaryota</taxon>
        <taxon>Viridiplantae</taxon>
        <taxon>Streptophyta</taxon>
        <taxon>Embryophyta</taxon>
        <taxon>Tracheophyta</taxon>
        <taxon>Spermatophyta</taxon>
        <taxon>Magnoliopsida</taxon>
        <taxon>eudicotyledons</taxon>
        <taxon>Gunneridae</taxon>
        <taxon>Pentapetalae</taxon>
        <taxon>rosids</taxon>
        <taxon>fabids</taxon>
        <taxon>Malpighiales</taxon>
        <taxon>Salicaceae</taxon>
        <taxon>Saliceae</taxon>
        <taxon>Populus</taxon>
    </lineage>
</organism>
<reference evidence="1" key="1">
    <citation type="journal article" date="2023" name="Mol. Ecol. Resour.">
        <title>Chromosome-level genome assembly of a triploid poplar Populus alba 'Berolinensis'.</title>
        <authorList>
            <person name="Chen S."/>
            <person name="Yu Y."/>
            <person name="Wang X."/>
            <person name="Wang S."/>
            <person name="Zhang T."/>
            <person name="Zhou Y."/>
            <person name="He R."/>
            <person name="Meng N."/>
            <person name="Wang Y."/>
            <person name="Liu W."/>
            <person name="Liu Z."/>
            <person name="Liu J."/>
            <person name="Guo Q."/>
            <person name="Huang H."/>
            <person name="Sederoff R.R."/>
            <person name="Wang G."/>
            <person name="Qu G."/>
            <person name="Chen S."/>
        </authorList>
    </citation>
    <scope>NUCLEOTIDE SEQUENCE</scope>
    <source>
        <strain evidence="1">SC-2020</strain>
    </source>
</reference>
<evidence type="ECO:0000313" key="1">
    <source>
        <dbReference type="EMBL" id="KAJ6974447.1"/>
    </source>
</evidence>